<dbReference type="RefSeq" id="WP_108994066.1">
    <property type="nucleotide sequence ID" value="NZ_BDQX01000210.1"/>
</dbReference>
<accession>A0A2R5EUE6</accession>
<feature type="domain" description="Thiamine-binding protein" evidence="2">
    <location>
        <begin position="6"/>
        <end position="95"/>
    </location>
</feature>
<organism evidence="3 4">
    <name type="scientific">Paenibacillus agaridevorans</name>
    <dbReference type="NCBI Taxonomy" id="171404"/>
    <lineage>
        <taxon>Bacteria</taxon>
        <taxon>Bacillati</taxon>
        <taxon>Bacillota</taxon>
        <taxon>Bacilli</taxon>
        <taxon>Bacillales</taxon>
        <taxon>Paenibacillaceae</taxon>
        <taxon>Paenibacillus</taxon>
    </lineage>
</organism>
<evidence type="ECO:0000313" key="3">
    <source>
        <dbReference type="EMBL" id="GBG09299.1"/>
    </source>
</evidence>
<sequence length="100" mass="10845">MANALVSIQILPSTPGGASVLPFVDRAIDIIKESGVPYRVAPLETTMEGELSELLNIVQRMNEAMTEMGCASVISQIKIYYNPENGASMGRLLEKYPDGQ</sequence>
<dbReference type="Pfam" id="PF01910">
    <property type="entry name" value="Thiamine_BP"/>
    <property type="match status" value="1"/>
</dbReference>
<dbReference type="SUPFAM" id="SSF89957">
    <property type="entry name" value="MTH1187/YkoF-like"/>
    <property type="match status" value="1"/>
</dbReference>
<proteinExistence type="inferred from homology"/>
<evidence type="ECO:0000313" key="4">
    <source>
        <dbReference type="Proteomes" id="UP000245202"/>
    </source>
</evidence>
<reference evidence="3 4" key="1">
    <citation type="submission" date="2017-08" db="EMBL/GenBank/DDBJ databases">
        <title>Substantial Increase in Enzyme Production by Combined Drug-Resistance Mutations in Paenibacillus agaridevorans.</title>
        <authorList>
            <person name="Tanaka Y."/>
            <person name="Funane K."/>
            <person name="Hosaka T."/>
            <person name="Shiwa Y."/>
            <person name="Fujita N."/>
            <person name="Miyazaki T."/>
            <person name="Yoshikawa H."/>
            <person name="Murakami K."/>
            <person name="Kasahara K."/>
            <person name="Inaoka T."/>
            <person name="Hiraga Y."/>
            <person name="Ochi K."/>
        </authorList>
    </citation>
    <scope>NUCLEOTIDE SEQUENCE [LARGE SCALE GENOMIC DNA]</scope>
    <source>
        <strain evidence="3 4">T-3040</strain>
    </source>
</reference>
<dbReference type="GO" id="GO:0005829">
    <property type="term" value="C:cytosol"/>
    <property type="evidence" value="ECO:0007669"/>
    <property type="project" value="TreeGrafter"/>
</dbReference>
<protein>
    <recommendedName>
        <fullName evidence="2">Thiamine-binding protein domain-containing protein</fullName>
    </recommendedName>
</protein>
<comment type="similarity">
    <text evidence="1">Belongs to the UPF0045 family.</text>
</comment>
<dbReference type="InterPro" id="IPR029756">
    <property type="entry name" value="MTH1187/YkoF-like"/>
</dbReference>
<name>A0A2R5EUE6_9BACL</name>
<gene>
    <name evidence="3" type="ORF">PAT3040_03942</name>
</gene>
<evidence type="ECO:0000259" key="2">
    <source>
        <dbReference type="Pfam" id="PF01910"/>
    </source>
</evidence>
<dbReference type="Gene3D" id="3.30.70.930">
    <property type="match status" value="1"/>
</dbReference>
<dbReference type="InterPro" id="IPR051614">
    <property type="entry name" value="UPF0045_domain"/>
</dbReference>
<dbReference type="AlphaFoldDB" id="A0A2R5EUE6"/>
<dbReference type="Proteomes" id="UP000245202">
    <property type="component" value="Unassembled WGS sequence"/>
</dbReference>
<dbReference type="InterPro" id="IPR002767">
    <property type="entry name" value="Thiamine_BP"/>
</dbReference>
<dbReference type="PANTHER" id="PTHR33777:SF1">
    <property type="entry name" value="UPF0045 PROTEIN ECM15"/>
    <property type="match status" value="1"/>
</dbReference>
<comment type="caution">
    <text evidence="3">The sequence shown here is derived from an EMBL/GenBank/DDBJ whole genome shotgun (WGS) entry which is preliminary data.</text>
</comment>
<dbReference type="EMBL" id="BDQX01000210">
    <property type="protein sequence ID" value="GBG09299.1"/>
    <property type="molecule type" value="Genomic_DNA"/>
</dbReference>
<evidence type="ECO:0000256" key="1">
    <source>
        <dbReference type="ARBA" id="ARBA00010272"/>
    </source>
</evidence>
<keyword evidence="4" id="KW-1185">Reference proteome</keyword>
<dbReference type="PANTHER" id="PTHR33777">
    <property type="entry name" value="UPF0045 PROTEIN ECM15"/>
    <property type="match status" value="1"/>
</dbReference>